<reference evidence="3" key="1">
    <citation type="submission" date="2016-10" db="EMBL/GenBank/DDBJ databases">
        <authorList>
            <person name="Varghese N."/>
            <person name="Submissions S."/>
        </authorList>
    </citation>
    <scope>NUCLEOTIDE SEQUENCE [LARGE SCALE GENOMIC DNA]</scope>
    <source>
        <strain evidence="3">UNC178MFTsu3.1</strain>
    </source>
</reference>
<dbReference type="STRING" id="500610.SAMN02799615_01096"/>
<gene>
    <name evidence="2" type="ORF">SAMN02799615_01096</name>
</gene>
<dbReference type="EMBL" id="FONH01000002">
    <property type="protein sequence ID" value="SFE45635.1"/>
    <property type="molecule type" value="Genomic_DNA"/>
</dbReference>
<feature type="signal peptide" evidence="1">
    <location>
        <begin position="1"/>
        <end position="23"/>
    </location>
</feature>
<protein>
    <submittedName>
        <fullName evidence="2">Uncharacterized protein</fullName>
    </submittedName>
</protein>
<keyword evidence="3" id="KW-1185">Reference proteome</keyword>
<evidence type="ECO:0000313" key="2">
    <source>
        <dbReference type="EMBL" id="SFE45635.1"/>
    </source>
</evidence>
<evidence type="ECO:0000313" key="3">
    <source>
        <dbReference type="Proteomes" id="UP000199477"/>
    </source>
</evidence>
<feature type="chain" id="PRO_5011469699" evidence="1">
    <location>
        <begin position="24"/>
        <end position="64"/>
    </location>
</feature>
<proteinExistence type="predicted"/>
<dbReference type="Proteomes" id="UP000199477">
    <property type="component" value="Unassembled WGS sequence"/>
</dbReference>
<dbReference type="AlphaFoldDB" id="A0A1I2ANL5"/>
<sequence length="64" mass="6623">MQASLVRPGALALALLASGAADARATPLAACADIPFEQQADGLHLRLPTAPTGLHAHAYRIELH</sequence>
<dbReference type="RefSeq" id="WP_026636351.1">
    <property type="nucleotide sequence ID" value="NZ_FONH01000002.1"/>
</dbReference>
<organism evidence="2 3">
    <name type="scientific">Dyella marensis</name>
    <dbReference type="NCBI Taxonomy" id="500610"/>
    <lineage>
        <taxon>Bacteria</taxon>
        <taxon>Pseudomonadati</taxon>
        <taxon>Pseudomonadota</taxon>
        <taxon>Gammaproteobacteria</taxon>
        <taxon>Lysobacterales</taxon>
        <taxon>Rhodanobacteraceae</taxon>
        <taxon>Dyella</taxon>
    </lineage>
</organism>
<evidence type="ECO:0000256" key="1">
    <source>
        <dbReference type="SAM" id="SignalP"/>
    </source>
</evidence>
<name>A0A1I2ANL5_9GAMM</name>
<accession>A0A1I2ANL5</accession>
<keyword evidence="1" id="KW-0732">Signal</keyword>